<proteinExistence type="predicted"/>
<gene>
    <name evidence="2" type="ORF">ACRE_087820</name>
</gene>
<feature type="region of interest" description="Disordered" evidence="1">
    <location>
        <begin position="1"/>
        <end position="91"/>
    </location>
</feature>
<feature type="region of interest" description="Disordered" evidence="1">
    <location>
        <begin position="372"/>
        <end position="443"/>
    </location>
</feature>
<protein>
    <submittedName>
        <fullName evidence="2">Uncharacterized protein</fullName>
    </submittedName>
</protein>
<evidence type="ECO:0000256" key="1">
    <source>
        <dbReference type="SAM" id="MobiDB-lite"/>
    </source>
</evidence>
<reference evidence="3" key="1">
    <citation type="journal article" date="2014" name="Genome Announc.">
        <title>Genome sequence and annotation of Acremonium chrysogenum, producer of the beta-lactam antibiotic cephalosporin C.</title>
        <authorList>
            <person name="Terfehr D."/>
            <person name="Dahlmann T.A."/>
            <person name="Specht T."/>
            <person name="Zadra I."/>
            <person name="Kuernsteiner H."/>
            <person name="Kueck U."/>
        </authorList>
    </citation>
    <scope>NUCLEOTIDE SEQUENCE [LARGE SCALE GENOMIC DNA]</scope>
    <source>
        <strain evidence="3">ATCC 11550 / CBS 779.69 / DSM 880 / IAM 14645 / JCM 23072 / IMI 49137</strain>
    </source>
</reference>
<feature type="compositionally biased region" description="Polar residues" evidence="1">
    <location>
        <begin position="1"/>
        <end position="14"/>
    </location>
</feature>
<evidence type="ECO:0000313" key="2">
    <source>
        <dbReference type="EMBL" id="KFH40528.1"/>
    </source>
</evidence>
<keyword evidence="3" id="KW-1185">Reference proteome</keyword>
<comment type="caution">
    <text evidence="2">The sequence shown here is derived from an EMBL/GenBank/DDBJ whole genome shotgun (WGS) entry which is preliminary data.</text>
</comment>
<feature type="region of interest" description="Disordered" evidence="1">
    <location>
        <begin position="319"/>
        <end position="339"/>
    </location>
</feature>
<organism evidence="2 3">
    <name type="scientific">Hapsidospora chrysogenum (strain ATCC 11550 / CBS 779.69 / DSM 880 / IAM 14645 / JCM 23072 / IMI 49137)</name>
    <name type="common">Acremonium chrysogenum</name>
    <dbReference type="NCBI Taxonomy" id="857340"/>
    <lineage>
        <taxon>Eukaryota</taxon>
        <taxon>Fungi</taxon>
        <taxon>Dikarya</taxon>
        <taxon>Ascomycota</taxon>
        <taxon>Pezizomycotina</taxon>
        <taxon>Sordariomycetes</taxon>
        <taxon>Hypocreomycetidae</taxon>
        <taxon>Hypocreales</taxon>
        <taxon>Bionectriaceae</taxon>
        <taxon>Hapsidospora</taxon>
    </lineage>
</organism>
<dbReference type="EMBL" id="JPKY01000192">
    <property type="protein sequence ID" value="KFH40528.1"/>
    <property type="molecule type" value="Genomic_DNA"/>
</dbReference>
<sequence>MSDTNHPTSGTGAPSAQDDAAARPTHGDKTPRKTVTIAPINADTSPEAYETADDDDDTSTTAAANTGHTAGKSPAGKRPASKRPPAPPKVVPDVLDFFEGDLAVAKDEVNGYTFSQARVLGPQGKGKPWTLEHAIAGMDEEFIMAGYDTAGTTDADPDHPLADLYNKTRDVLLSHYETVNTKYSDNSVSESQLVRRVKSALRNARFAYQSQRNPAWTGKTWEQYLPKPEEVLACRMIDSHGGWNSGIASHVAVIPASHLGRVELPASAHGVGTDNLAIAGLQAICDKTNTMLKKVDARIDTQVTDLRAAVQKALQTLQEKVDSANNRSKAAENSAAAAEARTSALEQELASFRKRTVEPAALEDKINRAVARNLAHTPVNPNTNTRDDGAAAKGTPARSGQRSTKTDKTPAKKRKTTHVTNDDAGSEGTGNDNGGSDVDDLVA</sequence>
<dbReference type="HOGENOM" id="CLU_618158_0_0_1"/>
<dbReference type="AlphaFoldDB" id="A0A086STU6"/>
<evidence type="ECO:0000313" key="3">
    <source>
        <dbReference type="Proteomes" id="UP000029964"/>
    </source>
</evidence>
<feature type="compositionally biased region" description="Low complexity" evidence="1">
    <location>
        <begin position="323"/>
        <end position="339"/>
    </location>
</feature>
<dbReference type="Proteomes" id="UP000029964">
    <property type="component" value="Unassembled WGS sequence"/>
</dbReference>
<accession>A0A086STU6</accession>
<name>A0A086STU6_HAPC1</name>
<feature type="compositionally biased region" description="Low complexity" evidence="1">
    <location>
        <begin position="59"/>
        <end position="78"/>
    </location>
</feature>